<organism evidence="2 3">
    <name type="scientific">Saccharopolyspora elongata</name>
    <dbReference type="NCBI Taxonomy" id="2530387"/>
    <lineage>
        <taxon>Bacteria</taxon>
        <taxon>Bacillati</taxon>
        <taxon>Actinomycetota</taxon>
        <taxon>Actinomycetes</taxon>
        <taxon>Pseudonocardiales</taxon>
        <taxon>Pseudonocardiaceae</taxon>
        <taxon>Saccharopolyspora</taxon>
    </lineage>
</organism>
<reference evidence="2 3" key="1">
    <citation type="submission" date="2019-03" db="EMBL/GenBank/DDBJ databases">
        <title>Draft genome sequences of novel Actinobacteria.</title>
        <authorList>
            <person name="Sahin N."/>
            <person name="Ay H."/>
            <person name="Saygin H."/>
        </authorList>
    </citation>
    <scope>NUCLEOTIDE SEQUENCE [LARGE SCALE GENOMIC DNA]</scope>
    <source>
        <strain evidence="2 3">7K502</strain>
    </source>
</reference>
<dbReference type="EMBL" id="SMKW01000142">
    <property type="protein sequence ID" value="TDD34540.1"/>
    <property type="molecule type" value="Genomic_DNA"/>
</dbReference>
<name>A0A4R4XTJ6_9PSEU</name>
<feature type="transmembrane region" description="Helical" evidence="1">
    <location>
        <begin position="6"/>
        <end position="24"/>
    </location>
</feature>
<evidence type="ECO:0000313" key="2">
    <source>
        <dbReference type="EMBL" id="TDD34540.1"/>
    </source>
</evidence>
<dbReference type="RefSeq" id="WP_132495115.1">
    <property type="nucleotide sequence ID" value="NZ_SMKW01000142.1"/>
</dbReference>
<keyword evidence="1" id="KW-0472">Membrane</keyword>
<accession>A0A4R4XTJ6</accession>
<keyword evidence="3" id="KW-1185">Reference proteome</keyword>
<dbReference type="AlphaFoldDB" id="A0A4R4XTJ6"/>
<evidence type="ECO:0000256" key="1">
    <source>
        <dbReference type="SAM" id="Phobius"/>
    </source>
</evidence>
<dbReference type="Proteomes" id="UP000294947">
    <property type="component" value="Unassembled WGS sequence"/>
</dbReference>
<dbReference type="OrthoDB" id="3699561at2"/>
<evidence type="ECO:0000313" key="3">
    <source>
        <dbReference type="Proteomes" id="UP000294947"/>
    </source>
</evidence>
<sequence length="72" mass="8127">MFWLQLGTLIAFNVVIFAMLFIPVSNPQHGDADDDAYGVWQLIHDIEAEREAEYTGRHRLRAPPEGDSSRAA</sequence>
<protein>
    <submittedName>
        <fullName evidence="2">Uncharacterized protein</fullName>
    </submittedName>
</protein>
<comment type="caution">
    <text evidence="2">The sequence shown here is derived from an EMBL/GenBank/DDBJ whole genome shotgun (WGS) entry which is preliminary data.</text>
</comment>
<gene>
    <name evidence="2" type="ORF">E1288_44365</name>
</gene>
<proteinExistence type="predicted"/>
<keyword evidence="1" id="KW-0812">Transmembrane</keyword>
<keyword evidence="1" id="KW-1133">Transmembrane helix</keyword>